<name>A0A9K3KRS3_9STRA</name>
<gene>
    <name evidence="3" type="ORF">IV203_017161</name>
</gene>
<dbReference type="GO" id="GO:0005737">
    <property type="term" value="C:cytoplasm"/>
    <property type="evidence" value="ECO:0007669"/>
    <property type="project" value="TreeGrafter"/>
</dbReference>
<feature type="domain" description="J" evidence="2">
    <location>
        <begin position="6"/>
        <end position="74"/>
    </location>
</feature>
<feature type="compositionally biased region" description="Polar residues" evidence="1">
    <location>
        <begin position="225"/>
        <end position="238"/>
    </location>
</feature>
<evidence type="ECO:0000256" key="1">
    <source>
        <dbReference type="SAM" id="MobiDB-lite"/>
    </source>
</evidence>
<feature type="region of interest" description="Disordered" evidence="1">
    <location>
        <begin position="205"/>
        <end position="350"/>
    </location>
</feature>
<evidence type="ECO:0000313" key="3">
    <source>
        <dbReference type="EMBL" id="KAG7348456.1"/>
    </source>
</evidence>
<proteinExistence type="predicted"/>
<feature type="compositionally biased region" description="Polar residues" evidence="1">
    <location>
        <begin position="253"/>
        <end position="264"/>
    </location>
</feature>
<dbReference type="AlphaFoldDB" id="A0A9K3KRS3"/>
<reference evidence="3" key="1">
    <citation type="journal article" date="2021" name="Sci. Rep.">
        <title>Diploid genomic architecture of Nitzschia inconspicua, an elite biomass production diatom.</title>
        <authorList>
            <person name="Oliver A."/>
            <person name="Podell S."/>
            <person name="Pinowska A."/>
            <person name="Traller J.C."/>
            <person name="Smith S.R."/>
            <person name="McClure R."/>
            <person name="Beliaev A."/>
            <person name="Bohutskyi P."/>
            <person name="Hill E.A."/>
            <person name="Rabines A."/>
            <person name="Zheng H."/>
            <person name="Allen L.Z."/>
            <person name="Kuo A."/>
            <person name="Grigoriev I.V."/>
            <person name="Allen A.E."/>
            <person name="Hazlebeck D."/>
            <person name="Allen E.E."/>
        </authorList>
    </citation>
    <scope>NUCLEOTIDE SEQUENCE</scope>
    <source>
        <strain evidence="3">Hildebrandi</strain>
    </source>
</reference>
<dbReference type="SMART" id="SM00271">
    <property type="entry name" value="DnaJ"/>
    <property type="match status" value="1"/>
</dbReference>
<dbReference type="PROSITE" id="PS00636">
    <property type="entry name" value="DNAJ_1"/>
    <property type="match status" value="1"/>
</dbReference>
<dbReference type="InterPro" id="IPR018253">
    <property type="entry name" value="DnaJ_domain_CS"/>
</dbReference>
<comment type="caution">
    <text evidence="3">The sequence shown here is derived from an EMBL/GenBank/DDBJ whole genome shotgun (WGS) entry which is preliminary data.</text>
</comment>
<dbReference type="GO" id="GO:0051087">
    <property type="term" value="F:protein-folding chaperone binding"/>
    <property type="evidence" value="ECO:0007669"/>
    <property type="project" value="TreeGrafter"/>
</dbReference>
<dbReference type="PANTHER" id="PTHR43948:SF10">
    <property type="entry name" value="MRJ, ISOFORM E"/>
    <property type="match status" value="1"/>
</dbReference>
<reference evidence="3" key="2">
    <citation type="submission" date="2021-04" db="EMBL/GenBank/DDBJ databases">
        <authorList>
            <person name="Podell S."/>
        </authorList>
    </citation>
    <scope>NUCLEOTIDE SEQUENCE</scope>
    <source>
        <strain evidence="3">Hildebrandi</strain>
    </source>
</reference>
<dbReference type="GO" id="GO:0051082">
    <property type="term" value="F:unfolded protein binding"/>
    <property type="evidence" value="ECO:0007669"/>
    <property type="project" value="TreeGrafter"/>
</dbReference>
<organism evidence="3 4">
    <name type="scientific">Nitzschia inconspicua</name>
    <dbReference type="NCBI Taxonomy" id="303405"/>
    <lineage>
        <taxon>Eukaryota</taxon>
        <taxon>Sar</taxon>
        <taxon>Stramenopiles</taxon>
        <taxon>Ochrophyta</taxon>
        <taxon>Bacillariophyta</taxon>
        <taxon>Bacillariophyceae</taxon>
        <taxon>Bacillariophycidae</taxon>
        <taxon>Bacillariales</taxon>
        <taxon>Bacillariaceae</taxon>
        <taxon>Nitzschia</taxon>
    </lineage>
</organism>
<dbReference type="CDD" id="cd06257">
    <property type="entry name" value="DnaJ"/>
    <property type="match status" value="1"/>
</dbReference>
<dbReference type="Pfam" id="PF00226">
    <property type="entry name" value="DnaJ"/>
    <property type="match status" value="1"/>
</dbReference>
<evidence type="ECO:0000259" key="2">
    <source>
        <dbReference type="PROSITE" id="PS50076"/>
    </source>
</evidence>
<accession>A0A9K3KRS3</accession>
<dbReference type="OrthoDB" id="10250354at2759"/>
<sequence>MEDGDNPYEVLGVPKDASESDIKKAYRKLALQHHPDKHTTEEGKQQATVIFAKISNAYEILSDPQKKREYDMGAGGSPYANDRDDFFRTAGGFHHTNNSFHFHDPFEVFNRVFRNEFARHNAAFNGNRNTGAFQDPFFGSPFGGVGSMRSSSLFDDPFFSGMGGGDPFFGGGMMGGGDPFAMMRQSMMNSSNMMNGTSSSFVQTISSSSGNIGGGQSVSTSTTTRIVNGQRQTVTETVIQKPDGTVERKVHTSGGNVSIDNGNRSTRRLLDQDPPEQPPRRQLLGPRHRSTSSGTARRQVANDSREQHQSLHEKPQPQQPQSPESAPPQRKKMKKRISSSNNSHKTPKYI</sequence>
<dbReference type="PANTHER" id="PTHR43948">
    <property type="entry name" value="DNAJ HOMOLOG SUBFAMILY B"/>
    <property type="match status" value="1"/>
</dbReference>
<dbReference type="GO" id="GO:0005634">
    <property type="term" value="C:nucleus"/>
    <property type="evidence" value="ECO:0007669"/>
    <property type="project" value="TreeGrafter"/>
</dbReference>
<feature type="compositionally biased region" description="Low complexity" evidence="1">
    <location>
        <begin position="319"/>
        <end position="328"/>
    </location>
</feature>
<dbReference type="EMBL" id="JAGRRH010000020">
    <property type="protein sequence ID" value="KAG7348456.1"/>
    <property type="molecule type" value="Genomic_DNA"/>
</dbReference>
<dbReference type="InterPro" id="IPR001623">
    <property type="entry name" value="DnaJ_domain"/>
</dbReference>
<feature type="compositionally biased region" description="Basic and acidic residues" evidence="1">
    <location>
        <begin position="303"/>
        <end position="315"/>
    </location>
</feature>
<evidence type="ECO:0000313" key="4">
    <source>
        <dbReference type="Proteomes" id="UP000693970"/>
    </source>
</evidence>
<dbReference type="PROSITE" id="PS50076">
    <property type="entry name" value="DNAJ_2"/>
    <property type="match status" value="1"/>
</dbReference>
<protein>
    <submittedName>
        <fullName evidence="3">Chaperone protein DnaJ</fullName>
    </submittedName>
</protein>
<dbReference type="Proteomes" id="UP000693970">
    <property type="component" value="Unassembled WGS sequence"/>
</dbReference>
<dbReference type="GO" id="GO:0044183">
    <property type="term" value="F:protein folding chaperone"/>
    <property type="evidence" value="ECO:0007669"/>
    <property type="project" value="TreeGrafter"/>
</dbReference>
<keyword evidence="4" id="KW-1185">Reference proteome</keyword>